<feature type="compositionally biased region" description="Basic and acidic residues" evidence="6">
    <location>
        <begin position="14"/>
        <end position="23"/>
    </location>
</feature>
<dbReference type="InterPro" id="IPR000310">
    <property type="entry name" value="Orn/Lys/Arg_deCO2ase_major_dom"/>
</dbReference>
<evidence type="ECO:0000256" key="4">
    <source>
        <dbReference type="ARBA" id="ARBA00022898"/>
    </source>
</evidence>
<evidence type="ECO:0000256" key="6">
    <source>
        <dbReference type="SAM" id="MobiDB-lite"/>
    </source>
</evidence>
<dbReference type="GO" id="GO:0016831">
    <property type="term" value="F:carboxy-lyase activity"/>
    <property type="evidence" value="ECO:0007669"/>
    <property type="project" value="UniProtKB-KW"/>
</dbReference>
<proteinExistence type="inferred from homology"/>
<evidence type="ECO:0000256" key="1">
    <source>
        <dbReference type="ARBA" id="ARBA00001933"/>
    </source>
</evidence>
<sequence>MLEADVPDAAHTLADTRDARVSEDAPELSQEETPYADALQAFVDQQPVHLMVPGHGGDADGLSRKLADFMGERTLKLDVPMLIEGIDLGEDPPLTRSLQLAAEAWGARRTWFLTNGASQANRTAALAIRGLGRSVLSQRSAHSSFSDGVLVSGLIPSFVQPSVDHVNGMAHGVSPESLDRALREADEQGRPAAAVYVISPSYFGSVSDVRGLAEVAHAHGAPLVVDGAWGPHFGFHADLPESPARLGADLVISSTHKLGGSLTQSAMLHLGHGPFADRLEPLIERAFTMTASTSTSALLSGSLDIARHALATGEAEIGRSIEAARAFRQRLREDPRFGVVSDVFDQFDDIVDTDLLRVPIDVSASGVTGHWMRRQMVAEHDIYFEMATATSVVAVIGAGKVPDYDRVYRALVAAVESDAAVFERAANDAEGAFPALPVPGELRMLPSEGFLGETELVPAAEAVGRVSSDTLAAYPPGIPNVIPGEEITAETVAFLQAVAASPTGYVRGAADPAVSRFRVVKNDRV</sequence>
<comment type="caution">
    <text evidence="9">The sequence shown here is derived from an EMBL/GenBank/DDBJ whole genome shotgun (WGS) entry which is preliminary data.</text>
</comment>
<keyword evidence="10" id="KW-1185">Reference proteome</keyword>
<feature type="domain" description="Orn/Lys/Arg decarboxylases family 1 pyridoxal-P attachment site" evidence="7">
    <location>
        <begin position="33"/>
        <end position="333"/>
    </location>
</feature>
<dbReference type="InterPro" id="IPR015421">
    <property type="entry name" value="PyrdxlP-dep_Trfase_major"/>
</dbReference>
<dbReference type="EMBL" id="JAGFBF010000005">
    <property type="protein sequence ID" value="MBO2990310.1"/>
    <property type="molecule type" value="Genomic_DNA"/>
</dbReference>
<dbReference type="Pfam" id="PF01276">
    <property type="entry name" value="OKR_DC_1"/>
    <property type="match status" value="1"/>
</dbReference>
<reference evidence="9" key="1">
    <citation type="submission" date="2021-03" db="EMBL/GenBank/DDBJ databases">
        <title>Leucobacter chromiisoli sp. nov., isolated from chromium-containing soil of chemical plant.</title>
        <authorList>
            <person name="Xu Z."/>
        </authorList>
    </citation>
    <scope>NUCLEOTIDE SEQUENCE</scope>
    <source>
        <strain evidence="9">K 70/01</strain>
    </source>
</reference>
<dbReference type="InterPro" id="IPR052357">
    <property type="entry name" value="Orn_Lys_Arg_decarboxylase-I"/>
</dbReference>
<comment type="similarity">
    <text evidence="2">Belongs to the Orn/Lys/Arg decarboxylase class-I family.</text>
</comment>
<dbReference type="InterPro" id="IPR015424">
    <property type="entry name" value="PyrdxlP-dep_Trfase"/>
</dbReference>
<evidence type="ECO:0000256" key="5">
    <source>
        <dbReference type="ARBA" id="ARBA00023239"/>
    </source>
</evidence>
<evidence type="ECO:0000256" key="2">
    <source>
        <dbReference type="ARBA" id="ARBA00010671"/>
    </source>
</evidence>
<comment type="cofactor">
    <cofactor evidence="1">
        <name>pyridoxal 5'-phosphate</name>
        <dbReference type="ChEBI" id="CHEBI:597326"/>
    </cofactor>
</comment>
<feature type="region of interest" description="Disordered" evidence="6">
    <location>
        <begin position="1"/>
        <end position="31"/>
    </location>
</feature>
<dbReference type="PANTHER" id="PTHR43277:SF4">
    <property type="entry name" value="ARGININE DECARBOXYLASE"/>
    <property type="match status" value="1"/>
</dbReference>
<evidence type="ECO:0000313" key="10">
    <source>
        <dbReference type="Proteomes" id="UP000668403"/>
    </source>
</evidence>
<evidence type="ECO:0000259" key="8">
    <source>
        <dbReference type="Pfam" id="PF03711"/>
    </source>
</evidence>
<feature type="domain" description="Orn/Lys/Arg decarboxylase C-terminal" evidence="8">
    <location>
        <begin position="452"/>
        <end position="498"/>
    </location>
</feature>
<dbReference type="PANTHER" id="PTHR43277">
    <property type="entry name" value="ARGININE DECARBOXYLASE"/>
    <property type="match status" value="1"/>
</dbReference>
<dbReference type="Pfam" id="PF03711">
    <property type="entry name" value="OKR_DC_1_C"/>
    <property type="match status" value="1"/>
</dbReference>
<dbReference type="RefSeq" id="WP_208239204.1">
    <property type="nucleotide sequence ID" value="NZ_BAAAQU010000002.1"/>
</dbReference>
<name>A0A939QG98_9MICO</name>
<accession>A0A939QG98</accession>
<dbReference type="Proteomes" id="UP000668403">
    <property type="component" value="Unassembled WGS sequence"/>
</dbReference>
<evidence type="ECO:0000259" key="7">
    <source>
        <dbReference type="Pfam" id="PF01276"/>
    </source>
</evidence>
<dbReference type="Gene3D" id="3.90.100.10">
    <property type="entry name" value="Orn/Lys/Arg decarboxylase, C-terminal domain"/>
    <property type="match status" value="1"/>
</dbReference>
<keyword evidence="5" id="KW-0456">Lyase</keyword>
<evidence type="ECO:0000313" key="9">
    <source>
        <dbReference type="EMBL" id="MBO2990310.1"/>
    </source>
</evidence>
<evidence type="ECO:0000256" key="3">
    <source>
        <dbReference type="ARBA" id="ARBA00022793"/>
    </source>
</evidence>
<keyword evidence="4" id="KW-0663">Pyridoxal phosphate</keyword>
<dbReference type="Gene3D" id="3.40.640.10">
    <property type="entry name" value="Type I PLP-dependent aspartate aminotransferase-like (Major domain)"/>
    <property type="match status" value="1"/>
</dbReference>
<gene>
    <name evidence="9" type="ORF">J4H85_09935</name>
</gene>
<dbReference type="InterPro" id="IPR036633">
    <property type="entry name" value="Prn/Lys/Arg_de-COase_C_sf"/>
</dbReference>
<dbReference type="InterPro" id="IPR008286">
    <property type="entry name" value="Prn/Lys/Arg_de-COase_C"/>
</dbReference>
<protein>
    <submittedName>
        <fullName evidence="9">Amino acid decarboxylase</fullName>
    </submittedName>
</protein>
<dbReference type="SUPFAM" id="SSF53383">
    <property type="entry name" value="PLP-dependent transferases"/>
    <property type="match status" value="1"/>
</dbReference>
<dbReference type="AlphaFoldDB" id="A0A939QG98"/>
<organism evidence="9 10">
    <name type="scientific">Leucobacter tardus</name>
    <dbReference type="NCBI Taxonomy" id="501483"/>
    <lineage>
        <taxon>Bacteria</taxon>
        <taxon>Bacillati</taxon>
        <taxon>Actinomycetota</taxon>
        <taxon>Actinomycetes</taxon>
        <taxon>Micrococcales</taxon>
        <taxon>Microbacteriaceae</taxon>
        <taxon>Leucobacter</taxon>
    </lineage>
</organism>
<dbReference type="SUPFAM" id="SSF55904">
    <property type="entry name" value="Ornithine decarboxylase C-terminal domain"/>
    <property type="match status" value="1"/>
</dbReference>
<keyword evidence="3" id="KW-0210">Decarboxylase</keyword>